<keyword evidence="3" id="KW-1185">Reference proteome</keyword>
<sequence length="188" mass="20399">MLVEYFRARSRRCAAIAVAAQDHLTPPAVVQLLPCRRPISARHFCIAPAPPLSSSSEAQHRHCSPAIRAAAPLQDFAFLAARRRASPPRSDVEYHRHHESTVEMPTSPLTRGQSPTLKYLAKAASAVGPRIGPRWAIGLSIWAETVLFVEAEAAGWASLSYPLSSRPGRGLGLVAGRARGLEEWSDPP</sequence>
<evidence type="ECO:0000313" key="3">
    <source>
        <dbReference type="Proteomes" id="UP001567538"/>
    </source>
</evidence>
<feature type="compositionally biased region" description="Polar residues" evidence="1">
    <location>
        <begin position="103"/>
        <end position="113"/>
    </location>
</feature>
<feature type="compositionally biased region" description="Basic and acidic residues" evidence="1">
    <location>
        <begin position="90"/>
        <end position="101"/>
    </location>
</feature>
<feature type="region of interest" description="Disordered" evidence="1">
    <location>
        <begin position="87"/>
        <end position="113"/>
    </location>
</feature>
<name>A0ABD1H1S2_SALDI</name>
<proteinExistence type="predicted"/>
<evidence type="ECO:0000313" key="2">
    <source>
        <dbReference type="EMBL" id="KAL1549363.1"/>
    </source>
</evidence>
<dbReference type="EMBL" id="JBEAFC010000007">
    <property type="protein sequence ID" value="KAL1549363.1"/>
    <property type="molecule type" value="Genomic_DNA"/>
</dbReference>
<evidence type="ECO:0000256" key="1">
    <source>
        <dbReference type="SAM" id="MobiDB-lite"/>
    </source>
</evidence>
<organism evidence="2 3">
    <name type="scientific">Salvia divinorum</name>
    <name type="common">Maria pastora</name>
    <name type="synonym">Diviner's sage</name>
    <dbReference type="NCBI Taxonomy" id="28513"/>
    <lineage>
        <taxon>Eukaryota</taxon>
        <taxon>Viridiplantae</taxon>
        <taxon>Streptophyta</taxon>
        <taxon>Embryophyta</taxon>
        <taxon>Tracheophyta</taxon>
        <taxon>Spermatophyta</taxon>
        <taxon>Magnoliopsida</taxon>
        <taxon>eudicotyledons</taxon>
        <taxon>Gunneridae</taxon>
        <taxon>Pentapetalae</taxon>
        <taxon>asterids</taxon>
        <taxon>lamiids</taxon>
        <taxon>Lamiales</taxon>
        <taxon>Lamiaceae</taxon>
        <taxon>Nepetoideae</taxon>
        <taxon>Mentheae</taxon>
        <taxon>Salviinae</taxon>
        <taxon>Salvia</taxon>
        <taxon>Salvia subgen. Calosphace</taxon>
    </lineage>
</organism>
<dbReference type="Proteomes" id="UP001567538">
    <property type="component" value="Unassembled WGS sequence"/>
</dbReference>
<protein>
    <submittedName>
        <fullName evidence="2">Uncharacterized protein</fullName>
    </submittedName>
</protein>
<reference evidence="2 3" key="1">
    <citation type="submission" date="2024-06" db="EMBL/GenBank/DDBJ databases">
        <title>A chromosome level genome sequence of Diviner's sage (Salvia divinorum).</title>
        <authorList>
            <person name="Ford S.A."/>
            <person name="Ro D.-K."/>
            <person name="Ness R.W."/>
            <person name="Phillips M.A."/>
        </authorList>
    </citation>
    <scope>NUCLEOTIDE SEQUENCE [LARGE SCALE GENOMIC DNA]</scope>
    <source>
        <strain evidence="2">SAF-2024a</strain>
        <tissue evidence="2">Leaf</tissue>
    </source>
</reference>
<gene>
    <name evidence="2" type="ORF">AAHA92_17477</name>
</gene>
<dbReference type="AlphaFoldDB" id="A0ABD1H1S2"/>
<comment type="caution">
    <text evidence="2">The sequence shown here is derived from an EMBL/GenBank/DDBJ whole genome shotgun (WGS) entry which is preliminary data.</text>
</comment>
<accession>A0ABD1H1S2</accession>